<evidence type="ECO:0000256" key="12">
    <source>
        <dbReference type="ARBA" id="ARBA00047527"/>
    </source>
</evidence>
<keyword evidence="10 13" id="KW-0670">Pyruvate</keyword>
<dbReference type="SUPFAM" id="SSF55205">
    <property type="entry name" value="EPT/RTPC-like"/>
    <property type="match status" value="1"/>
</dbReference>
<gene>
    <name evidence="13 15" type="primary">murA</name>
    <name evidence="15" type="ORF">EVA95_01210</name>
</gene>
<evidence type="ECO:0000256" key="13">
    <source>
        <dbReference type="HAMAP-Rule" id="MF_00111"/>
    </source>
</evidence>
<dbReference type="NCBIfam" id="TIGR01072">
    <property type="entry name" value="murA"/>
    <property type="match status" value="1"/>
</dbReference>
<feature type="binding site" evidence="13">
    <location>
        <position position="93"/>
    </location>
    <ligand>
        <name>UDP-N-acetyl-alpha-D-glucosamine</name>
        <dbReference type="ChEBI" id="CHEBI:57705"/>
    </ligand>
</feature>
<organism evidence="15 16">
    <name type="scientific">SAR86 cluster bacterium</name>
    <dbReference type="NCBI Taxonomy" id="2030880"/>
    <lineage>
        <taxon>Bacteria</taxon>
        <taxon>Pseudomonadati</taxon>
        <taxon>Pseudomonadota</taxon>
        <taxon>Gammaproteobacteria</taxon>
        <taxon>SAR86 cluster</taxon>
    </lineage>
</organism>
<dbReference type="GO" id="GO:0019277">
    <property type="term" value="P:UDP-N-acetylgalactosamine biosynthetic process"/>
    <property type="evidence" value="ECO:0007669"/>
    <property type="project" value="InterPro"/>
</dbReference>
<comment type="pathway">
    <text evidence="2 13">Cell wall biogenesis; peptidoglycan biosynthesis.</text>
</comment>
<keyword evidence="7 13" id="KW-0573">Peptidoglycan synthesis</keyword>
<dbReference type="InterPro" id="IPR050068">
    <property type="entry name" value="MurA_subfamily"/>
</dbReference>
<dbReference type="GO" id="GO:0071555">
    <property type="term" value="P:cell wall organization"/>
    <property type="evidence" value="ECO:0007669"/>
    <property type="project" value="UniProtKB-KW"/>
</dbReference>
<comment type="subcellular location">
    <subcellularLocation>
        <location evidence="1 13">Cytoplasm</location>
    </subcellularLocation>
</comment>
<comment type="catalytic activity">
    <reaction evidence="12 13">
        <text>phosphoenolpyruvate + UDP-N-acetyl-alpha-D-glucosamine = UDP-N-acetyl-3-O-(1-carboxyvinyl)-alpha-D-glucosamine + phosphate</text>
        <dbReference type="Rhea" id="RHEA:18681"/>
        <dbReference type="ChEBI" id="CHEBI:43474"/>
        <dbReference type="ChEBI" id="CHEBI:57705"/>
        <dbReference type="ChEBI" id="CHEBI:58702"/>
        <dbReference type="ChEBI" id="CHEBI:68483"/>
        <dbReference type="EC" id="2.5.1.7"/>
    </reaction>
</comment>
<evidence type="ECO:0000256" key="3">
    <source>
        <dbReference type="ARBA" id="ARBA00022490"/>
    </source>
</evidence>
<keyword evidence="6 13" id="KW-0133">Cell shape</keyword>
<comment type="function">
    <text evidence="13">Cell wall formation. Adds enolpyruvyl to UDP-N-acetylglucosamine.</text>
</comment>
<dbReference type="Pfam" id="PF00275">
    <property type="entry name" value="EPSP_synthase"/>
    <property type="match status" value="1"/>
</dbReference>
<dbReference type="InterPro" id="IPR036968">
    <property type="entry name" value="Enolpyruvate_Tfrase_sf"/>
</dbReference>
<proteinExistence type="inferred from homology"/>
<evidence type="ECO:0000256" key="10">
    <source>
        <dbReference type="ARBA" id="ARBA00023317"/>
    </source>
</evidence>
<dbReference type="EMBL" id="SHBH01000005">
    <property type="protein sequence ID" value="RZO27073.1"/>
    <property type="molecule type" value="Genomic_DNA"/>
</dbReference>
<dbReference type="GO" id="GO:0009252">
    <property type="term" value="P:peptidoglycan biosynthetic process"/>
    <property type="evidence" value="ECO:0007669"/>
    <property type="project" value="UniProtKB-UniRule"/>
</dbReference>
<dbReference type="AlphaFoldDB" id="A0A520N0Y0"/>
<keyword evidence="3 13" id="KW-0963">Cytoplasm</keyword>
<comment type="similarity">
    <text evidence="11 13">Belongs to the EPSP synthase family. MurA subfamily.</text>
</comment>
<feature type="active site" description="Proton donor" evidence="13">
    <location>
        <position position="117"/>
    </location>
</feature>
<evidence type="ECO:0000256" key="9">
    <source>
        <dbReference type="ARBA" id="ARBA00023316"/>
    </source>
</evidence>
<keyword evidence="9 13" id="KW-0961">Cell wall biogenesis/degradation</keyword>
<evidence type="ECO:0000313" key="15">
    <source>
        <dbReference type="EMBL" id="RZO27073.1"/>
    </source>
</evidence>
<reference evidence="15 16" key="1">
    <citation type="submission" date="2019-02" db="EMBL/GenBank/DDBJ databases">
        <title>Prokaryotic population dynamics and viral predation in marine succession experiment using metagenomics: the confinement effect.</title>
        <authorList>
            <person name="Haro-Moreno J.M."/>
            <person name="Rodriguez-Valera F."/>
            <person name="Lopez-Perez M."/>
        </authorList>
    </citation>
    <scope>NUCLEOTIDE SEQUENCE [LARGE SCALE GENOMIC DNA]</scope>
    <source>
        <strain evidence="15">MED-G162</strain>
    </source>
</reference>
<dbReference type="PANTHER" id="PTHR43783">
    <property type="entry name" value="UDP-N-ACETYLGLUCOSAMINE 1-CARBOXYVINYLTRANSFERASE"/>
    <property type="match status" value="1"/>
</dbReference>
<dbReference type="GO" id="GO:0008760">
    <property type="term" value="F:UDP-N-acetylglucosamine 1-carboxyvinyltransferase activity"/>
    <property type="evidence" value="ECO:0007669"/>
    <property type="project" value="UniProtKB-UniRule"/>
</dbReference>
<dbReference type="FunFam" id="3.65.10.10:FF:000001">
    <property type="entry name" value="UDP-N-acetylglucosamine 1-carboxyvinyltransferase"/>
    <property type="match status" value="1"/>
</dbReference>
<evidence type="ECO:0000256" key="8">
    <source>
        <dbReference type="ARBA" id="ARBA00023306"/>
    </source>
</evidence>
<dbReference type="GO" id="GO:0005737">
    <property type="term" value="C:cytoplasm"/>
    <property type="evidence" value="ECO:0007669"/>
    <property type="project" value="UniProtKB-SubCell"/>
</dbReference>
<evidence type="ECO:0000256" key="7">
    <source>
        <dbReference type="ARBA" id="ARBA00022984"/>
    </source>
</evidence>
<evidence type="ECO:0000256" key="6">
    <source>
        <dbReference type="ARBA" id="ARBA00022960"/>
    </source>
</evidence>
<dbReference type="HAMAP" id="MF_00111">
    <property type="entry name" value="MurA"/>
    <property type="match status" value="1"/>
</dbReference>
<evidence type="ECO:0000256" key="5">
    <source>
        <dbReference type="ARBA" id="ARBA00022679"/>
    </source>
</evidence>
<dbReference type="InterPro" id="IPR005750">
    <property type="entry name" value="UDP_GlcNAc_COvinyl_MurA"/>
</dbReference>
<comment type="caution">
    <text evidence="15">The sequence shown here is derived from an EMBL/GenBank/DDBJ whole genome shotgun (WGS) entry which is preliminary data.</text>
</comment>
<dbReference type="CDD" id="cd01555">
    <property type="entry name" value="UdpNAET"/>
    <property type="match status" value="1"/>
</dbReference>
<keyword evidence="4 13" id="KW-0132">Cell division</keyword>
<evidence type="ECO:0000313" key="16">
    <source>
        <dbReference type="Proteomes" id="UP000319384"/>
    </source>
</evidence>
<dbReference type="Gene3D" id="3.65.10.10">
    <property type="entry name" value="Enolpyruvate transferase domain"/>
    <property type="match status" value="2"/>
</dbReference>
<feature type="domain" description="Enolpyruvate transferase" evidence="14">
    <location>
        <begin position="7"/>
        <end position="407"/>
    </location>
</feature>
<comment type="caution">
    <text evidence="13">Lacks conserved residue(s) required for the propagation of feature annotation.</text>
</comment>
<keyword evidence="8 13" id="KW-0131">Cell cycle</keyword>
<dbReference type="GO" id="GO:0008360">
    <property type="term" value="P:regulation of cell shape"/>
    <property type="evidence" value="ECO:0007669"/>
    <property type="project" value="UniProtKB-KW"/>
</dbReference>
<feature type="binding site" evidence="13">
    <location>
        <position position="328"/>
    </location>
    <ligand>
        <name>UDP-N-acetyl-alpha-D-glucosamine</name>
        <dbReference type="ChEBI" id="CHEBI:57705"/>
    </ligand>
</feature>
<dbReference type="GO" id="GO:0051301">
    <property type="term" value="P:cell division"/>
    <property type="evidence" value="ECO:0007669"/>
    <property type="project" value="UniProtKB-KW"/>
</dbReference>
<dbReference type="UniPathway" id="UPA00219"/>
<evidence type="ECO:0000259" key="14">
    <source>
        <dbReference type="Pfam" id="PF00275"/>
    </source>
</evidence>
<feature type="modified residue" description="2-(S-cysteinyl)pyruvic acid O-phosphothioketal" evidence="13">
    <location>
        <position position="117"/>
    </location>
</feature>
<sequence length="419" mass="45404">MEKLLIKGGNSLSGSINCSGAKNAALPMIAATILCDDKVILKNLPYLQDITTMFELLGSMGSEILLDENMNFTISSHNLFDFEARYELVKTMRASILVLGPLVAKHGEARIALPGGCAIGSRPVNFHLDALRQLGAKIELKNGYIEAKAKRLVGAEIMFDGVTVTGTENIIMAATLAKGKTVLSNVAKEPEIIDLANMLNTMGAKIYGAGSDQIVIEGVDNLNGTEFKIPADRIEAGTYLVAATVTKGDITIEGIDPKRLMIVIEKLRQSGADLEFSEDSISISMKKNRPNPVDISTAPFPEFPTDMQAQFSVINAISNGNAKIYETVFENRFMHILELNRMGCDIYVKGNCATIEGVSSIYGAEVMATDLRASACLILAGLCADGDTIVDRIYHIDRGYERIEEKLNYLGANIIRLPS</sequence>
<protein>
    <recommendedName>
        <fullName evidence="13">UDP-N-acetylglucosamine 1-carboxyvinyltransferase</fullName>
        <ecNumber evidence="13">2.5.1.7</ecNumber>
    </recommendedName>
    <alternativeName>
        <fullName evidence="13">Enoylpyruvate transferase</fullName>
    </alternativeName>
    <alternativeName>
        <fullName evidence="13">UDP-N-acetylglucosamine enolpyruvyl transferase</fullName>
        <shortName evidence="13">EPT</shortName>
    </alternativeName>
</protein>
<evidence type="ECO:0000256" key="1">
    <source>
        <dbReference type="ARBA" id="ARBA00004496"/>
    </source>
</evidence>
<evidence type="ECO:0000256" key="2">
    <source>
        <dbReference type="ARBA" id="ARBA00004752"/>
    </source>
</evidence>
<dbReference type="Proteomes" id="UP000319384">
    <property type="component" value="Unassembled WGS sequence"/>
</dbReference>
<feature type="binding site" evidence="13">
    <location>
        <begin position="22"/>
        <end position="23"/>
    </location>
    <ligand>
        <name>phosphoenolpyruvate</name>
        <dbReference type="ChEBI" id="CHEBI:58702"/>
    </ligand>
</feature>
<dbReference type="InterPro" id="IPR001986">
    <property type="entry name" value="Enolpyruvate_Tfrase_dom"/>
</dbReference>
<evidence type="ECO:0000256" key="4">
    <source>
        <dbReference type="ARBA" id="ARBA00022618"/>
    </source>
</evidence>
<dbReference type="NCBIfam" id="NF006873">
    <property type="entry name" value="PRK09369.1"/>
    <property type="match status" value="1"/>
</dbReference>
<dbReference type="InterPro" id="IPR013792">
    <property type="entry name" value="RNA3'P_cycl/enolpyr_Trfase_a/b"/>
</dbReference>
<dbReference type="EC" id="2.5.1.7" evidence="13"/>
<keyword evidence="5 13" id="KW-0808">Transferase</keyword>
<evidence type="ECO:0000256" key="11">
    <source>
        <dbReference type="ARBA" id="ARBA00038367"/>
    </source>
</evidence>
<feature type="binding site" evidence="13">
    <location>
        <position position="306"/>
    </location>
    <ligand>
        <name>UDP-N-acetyl-alpha-D-glucosamine</name>
        <dbReference type="ChEBI" id="CHEBI:57705"/>
    </ligand>
</feature>
<dbReference type="PANTHER" id="PTHR43783:SF1">
    <property type="entry name" value="UDP-N-ACETYLGLUCOSAMINE 1-CARBOXYVINYLTRANSFERASE"/>
    <property type="match status" value="1"/>
</dbReference>
<name>A0A520N0Y0_9GAMM</name>
<accession>A0A520N0Y0</accession>